<feature type="domain" description="Aminotransferase class I/classII large" evidence="3">
    <location>
        <begin position="168"/>
        <end position="400"/>
    </location>
</feature>
<dbReference type="GO" id="GO:0030170">
    <property type="term" value="F:pyridoxal phosphate binding"/>
    <property type="evidence" value="ECO:0007669"/>
    <property type="project" value="InterPro"/>
</dbReference>
<dbReference type="PANTHER" id="PTHR13693">
    <property type="entry name" value="CLASS II AMINOTRANSFERASE/8-AMINO-7-OXONONANOATE SYNTHASE"/>
    <property type="match status" value="1"/>
</dbReference>
<dbReference type="InterPro" id="IPR015422">
    <property type="entry name" value="PyrdxlP-dep_Trfase_small"/>
</dbReference>
<dbReference type="InterPro" id="IPR004839">
    <property type="entry name" value="Aminotransferase_I/II_large"/>
</dbReference>
<dbReference type="Gene3D" id="3.40.640.10">
    <property type="entry name" value="Type I PLP-dependent aspartate aminotransferase-like (Major domain)"/>
    <property type="match status" value="1"/>
</dbReference>
<gene>
    <name evidence="4" type="ORF">FHS03_001042</name>
</gene>
<dbReference type="RefSeq" id="WP_183439936.1">
    <property type="nucleotide sequence ID" value="NZ_JACHXD010000002.1"/>
</dbReference>
<evidence type="ECO:0000256" key="1">
    <source>
        <dbReference type="ARBA" id="ARBA00001933"/>
    </source>
</evidence>
<evidence type="ECO:0000256" key="2">
    <source>
        <dbReference type="ARBA" id="ARBA00022679"/>
    </source>
</evidence>
<dbReference type="InterPro" id="IPR050087">
    <property type="entry name" value="AON_synthase_class-II"/>
</dbReference>
<keyword evidence="5" id="KW-1185">Reference proteome</keyword>
<dbReference type="Proteomes" id="UP000541535">
    <property type="component" value="Unassembled WGS sequence"/>
</dbReference>
<dbReference type="Pfam" id="PF00155">
    <property type="entry name" value="Aminotran_1_2"/>
    <property type="match status" value="1"/>
</dbReference>
<comment type="caution">
    <text evidence="4">The sequence shown here is derived from an EMBL/GenBank/DDBJ whole genome shotgun (WGS) entry which is preliminary data.</text>
</comment>
<dbReference type="SUPFAM" id="SSF53383">
    <property type="entry name" value="PLP-dependent transferases"/>
    <property type="match status" value="1"/>
</dbReference>
<dbReference type="AlphaFoldDB" id="A0A7W5B7T3"/>
<dbReference type="InterPro" id="IPR015421">
    <property type="entry name" value="PyrdxlP-dep_Trfase_major"/>
</dbReference>
<dbReference type="EMBL" id="JACHXD010000002">
    <property type="protein sequence ID" value="MBB3118016.1"/>
    <property type="molecule type" value="Genomic_DNA"/>
</dbReference>
<dbReference type="Gene3D" id="3.90.1150.10">
    <property type="entry name" value="Aspartate Aminotransferase, domain 1"/>
    <property type="match status" value="1"/>
</dbReference>
<organism evidence="4 5">
    <name type="scientific">Pseudoduganella violacea</name>
    <dbReference type="NCBI Taxonomy" id="1715466"/>
    <lineage>
        <taxon>Bacteria</taxon>
        <taxon>Pseudomonadati</taxon>
        <taxon>Pseudomonadota</taxon>
        <taxon>Betaproteobacteria</taxon>
        <taxon>Burkholderiales</taxon>
        <taxon>Oxalobacteraceae</taxon>
        <taxon>Telluria group</taxon>
        <taxon>Pseudoduganella</taxon>
    </lineage>
</organism>
<dbReference type="NCBIfam" id="NF005697">
    <property type="entry name" value="PRK07505.1"/>
    <property type="match status" value="1"/>
</dbReference>
<reference evidence="4 5" key="1">
    <citation type="submission" date="2020-08" db="EMBL/GenBank/DDBJ databases">
        <title>Genomic Encyclopedia of Type Strains, Phase III (KMG-III): the genomes of soil and plant-associated and newly described type strains.</title>
        <authorList>
            <person name="Whitman W."/>
        </authorList>
    </citation>
    <scope>NUCLEOTIDE SEQUENCE [LARGE SCALE GENOMIC DNA]</scope>
    <source>
        <strain evidence="4 5">CECT 8897</strain>
    </source>
</reference>
<sequence length="407" mass="44145">MDVLHSSGRNAYRNNSKMIEVGNRFWSDSAAHGLMGIVANRRGDNRLLSEDGHAFINFGCCSYLDLDCHPAILAGAHAALDRYGALDHCTSRVRVQLPALLELEAALGELFQAPIVTAISASAATTGLLPLLASGHLTQGQRPLMVFDKHAHFGMNLMKPVCADETEVLTCPHNDLNFIEDACKRHAKVAYVADGTYSMGGHAPLRELLDLQQRYGLFLYFDDSHGLSIYGEQGQGFVRSQMPELNADTIILTTLNKAFGTSGAAIMFGPRGDAAAQLLARFGGPLTWSQPMNTAAIGASLASAALHRTPELQQRQAALLRNIALFDAQVQTEQRGNRFPIKLVTVANDRVARCAQALYAAGFYVPPVFFPIVAREAAGLRVMLHANNTPEEILRLTAAIHACLQEE</sequence>
<evidence type="ECO:0000313" key="4">
    <source>
        <dbReference type="EMBL" id="MBB3118016.1"/>
    </source>
</evidence>
<evidence type="ECO:0000313" key="5">
    <source>
        <dbReference type="Proteomes" id="UP000541535"/>
    </source>
</evidence>
<accession>A0A7W5B7T3</accession>
<evidence type="ECO:0000259" key="3">
    <source>
        <dbReference type="Pfam" id="PF00155"/>
    </source>
</evidence>
<keyword evidence="2" id="KW-0808">Transferase</keyword>
<dbReference type="InterPro" id="IPR015424">
    <property type="entry name" value="PyrdxlP-dep_Trfase"/>
</dbReference>
<proteinExistence type="predicted"/>
<dbReference type="GO" id="GO:0016740">
    <property type="term" value="F:transferase activity"/>
    <property type="evidence" value="ECO:0007669"/>
    <property type="project" value="UniProtKB-KW"/>
</dbReference>
<name>A0A7W5B7T3_9BURK</name>
<protein>
    <submittedName>
        <fullName evidence="4">7-keto-8-aminopelargonate synthetase-like enzyme</fullName>
    </submittedName>
</protein>
<comment type="cofactor">
    <cofactor evidence="1">
        <name>pyridoxal 5'-phosphate</name>
        <dbReference type="ChEBI" id="CHEBI:597326"/>
    </cofactor>
</comment>